<feature type="transmembrane region" description="Helical" evidence="1">
    <location>
        <begin position="15"/>
        <end position="36"/>
    </location>
</feature>
<dbReference type="AlphaFoldDB" id="A0A8S1EZQ5"/>
<gene>
    <name evidence="2" type="ORF">CBOVIS_LOCUS7467</name>
</gene>
<keyword evidence="1" id="KW-1133">Transmembrane helix</keyword>
<keyword evidence="1" id="KW-0472">Membrane</keyword>
<feature type="transmembrane region" description="Helical" evidence="1">
    <location>
        <begin position="233"/>
        <end position="255"/>
    </location>
</feature>
<keyword evidence="3" id="KW-1185">Reference proteome</keyword>
<accession>A0A8S1EZQ5</accession>
<dbReference type="InterPro" id="IPR019422">
    <property type="entry name" value="7TM_GPCR_serpentine_rcpt_Srh"/>
</dbReference>
<feature type="transmembrane region" description="Helical" evidence="1">
    <location>
        <begin position="267"/>
        <end position="291"/>
    </location>
</feature>
<feature type="transmembrane region" description="Helical" evidence="1">
    <location>
        <begin position="184"/>
        <end position="212"/>
    </location>
</feature>
<name>A0A8S1EZQ5_9PELO</name>
<reference evidence="2 3" key="1">
    <citation type="submission" date="2020-04" db="EMBL/GenBank/DDBJ databases">
        <authorList>
            <person name="Laetsch R D."/>
            <person name="Stevens L."/>
            <person name="Kumar S."/>
            <person name="Blaxter L. M."/>
        </authorList>
    </citation>
    <scope>NUCLEOTIDE SEQUENCE [LARGE SCALE GENOMIC DNA]</scope>
</reference>
<feature type="transmembrane region" description="Helical" evidence="1">
    <location>
        <begin position="73"/>
        <end position="100"/>
    </location>
</feature>
<organism evidence="2 3">
    <name type="scientific">Caenorhabditis bovis</name>
    <dbReference type="NCBI Taxonomy" id="2654633"/>
    <lineage>
        <taxon>Eukaryota</taxon>
        <taxon>Metazoa</taxon>
        <taxon>Ecdysozoa</taxon>
        <taxon>Nematoda</taxon>
        <taxon>Chromadorea</taxon>
        <taxon>Rhabditida</taxon>
        <taxon>Rhabditina</taxon>
        <taxon>Rhabditomorpha</taxon>
        <taxon>Rhabditoidea</taxon>
        <taxon>Rhabditidae</taxon>
        <taxon>Peloderinae</taxon>
        <taxon>Caenorhabditis</taxon>
    </lineage>
</organism>
<dbReference type="PANTHER" id="PTHR47405">
    <property type="entry name" value="SERPENTINE RECEPTOR, CLASS H-RELATED"/>
    <property type="match status" value="1"/>
</dbReference>
<comment type="caution">
    <text evidence="2">The sequence shown here is derived from an EMBL/GenBank/DDBJ whole genome shotgun (WGS) entry which is preliminary data.</text>
</comment>
<dbReference type="Proteomes" id="UP000494206">
    <property type="component" value="Unassembled WGS sequence"/>
</dbReference>
<evidence type="ECO:0000313" key="2">
    <source>
        <dbReference type="EMBL" id="CAB3405248.1"/>
    </source>
</evidence>
<protein>
    <submittedName>
        <fullName evidence="2">Uncharacterized protein</fullName>
    </submittedName>
</protein>
<dbReference type="PANTHER" id="PTHR47405:SF2">
    <property type="entry name" value="SERPENTINE RECEPTOR, CLASS H"/>
    <property type="match status" value="1"/>
</dbReference>
<keyword evidence="1" id="KW-0812">Transmembrane</keyword>
<feature type="transmembrane region" description="Helical" evidence="1">
    <location>
        <begin position="129"/>
        <end position="149"/>
    </location>
</feature>
<sequence>MRRCEFDNELLLKSIATLLALLIAPVYLIAFYALIWNCPKYFHKYRTLLMLHVVGNLSFDAFMSFVWHPHFILPWVACCAVGIAWQFPYAMFTMFFVHIVRRRCDHPHFKYRMECVLIGQSRHPRAKGVAKFLAIFQIVSIATITDFVYGRQWLVDPQRKIELNQVVYCEQCVLIANFNYIHTYILFVASAFLMISAIVAIAFCELSAHAALSSMRSRVSPKTHELHSSFLRCLVRLVAVHVGLLGTPVGVFALAHLVEFRHRVWSYFANALTIQTSIHGGLSTLAMLFYTRPLVNNLFRKKPSQRNSVSKF</sequence>
<feature type="transmembrane region" description="Helical" evidence="1">
    <location>
        <begin position="48"/>
        <end position="67"/>
    </location>
</feature>
<dbReference type="Pfam" id="PF10318">
    <property type="entry name" value="7TM_GPCR_Srh"/>
    <property type="match status" value="1"/>
</dbReference>
<evidence type="ECO:0000313" key="3">
    <source>
        <dbReference type="Proteomes" id="UP000494206"/>
    </source>
</evidence>
<proteinExistence type="predicted"/>
<dbReference type="EMBL" id="CADEPM010000004">
    <property type="protein sequence ID" value="CAB3405248.1"/>
    <property type="molecule type" value="Genomic_DNA"/>
</dbReference>
<evidence type="ECO:0000256" key="1">
    <source>
        <dbReference type="SAM" id="Phobius"/>
    </source>
</evidence>